<dbReference type="PANTHER" id="PTHR35368">
    <property type="entry name" value="HYDROPEROXIDE REDUCTASE"/>
    <property type="match status" value="1"/>
</dbReference>
<evidence type="ECO:0000313" key="1">
    <source>
        <dbReference type="EMBL" id="MBE1556702.1"/>
    </source>
</evidence>
<accession>A0A927MP54</accession>
<evidence type="ECO:0000313" key="2">
    <source>
        <dbReference type="Proteomes" id="UP000658225"/>
    </source>
</evidence>
<organism evidence="1 2">
    <name type="scientific">Sporosarcina limicola</name>
    <dbReference type="NCBI Taxonomy" id="34101"/>
    <lineage>
        <taxon>Bacteria</taxon>
        <taxon>Bacillati</taxon>
        <taxon>Bacillota</taxon>
        <taxon>Bacilli</taxon>
        <taxon>Bacillales</taxon>
        <taxon>Caryophanaceae</taxon>
        <taxon>Sporosarcina</taxon>
    </lineage>
</organism>
<sequence length="153" mass="16955">MTTSKKSSLVKMAAKGKWEDGICSTNTIRHFEDFLMDEPTELGGTDAGGTPLEYIAAALNGCKAVMIPLIAAEQKFTFTDISFETTGIVDVRGLMGDENVKTYFQKVRFSLEIETTESDEALAILKNEVERRCPVYNLFVDAGISVEVKWTKK</sequence>
<dbReference type="InterPro" id="IPR052924">
    <property type="entry name" value="OsmC/Ohr_hydroprdx_reductase"/>
</dbReference>
<protein>
    <submittedName>
        <fullName evidence="1">OsmC-like protein</fullName>
    </submittedName>
</protein>
<keyword evidence="2" id="KW-1185">Reference proteome</keyword>
<dbReference type="PANTHER" id="PTHR35368:SF1">
    <property type="entry name" value="HYDROPEROXIDE REDUCTASE"/>
    <property type="match status" value="1"/>
</dbReference>
<comment type="caution">
    <text evidence="1">The sequence shown here is derived from an EMBL/GenBank/DDBJ whole genome shotgun (WGS) entry which is preliminary data.</text>
</comment>
<dbReference type="Gene3D" id="3.30.300.20">
    <property type="match status" value="1"/>
</dbReference>
<name>A0A927MP54_9BACL</name>
<dbReference type="Proteomes" id="UP000658225">
    <property type="component" value="Unassembled WGS sequence"/>
</dbReference>
<dbReference type="AlphaFoldDB" id="A0A927MP54"/>
<dbReference type="InterPro" id="IPR003718">
    <property type="entry name" value="OsmC/Ohr_fam"/>
</dbReference>
<dbReference type="EMBL" id="JADBEL010000034">
    <property type="protein sequence ID" value="MBE1556702.1"/>
    <property type="molecule type" value="Genomic_DNA"/>
</dbReference>
<gene>
    <name evidence="1" type="ORF">H4683_003828</name>
</gene>
<dbReference type="InterPro" id="IPR015946">
    <property type="entry name" value="KH_dom-like_a/b"/>
</dbReference>
<reference evidence="1" key="1">
    <citation type="submission" date="2020-10" db="EMBL/GenBank/DDBJ databases">
        <title>Genomic Encyclopedia of Type Strains, Phase IV (KMG-IV): sequencing the most valuable type-strain genomes for metagenomic binning, comparative biology and taxonomic classification.</title>
        <authorList>
            <person name="Goeker M."/>
        </authorList>
    </citation>
    <scope>NUCLEOTIDE SEQUENCE</scope>
    <source>
        <strain evidence="1">DSM 13886</strain>
    </source>
</reference>
<dbReference type="Pfam" id="PF02566">
    <property type="entry name" value="OsmC"/>
    <property type="match status" value="1"/>
</dbReference>
<proteinExistence type="predicted"/>
<dbReference type="InterPro" id="IPR036102">
    <property type="entry name" value="OsmC/Ohrsf"/>
</dbReference>
<dbReference type="RefSeq" id="WP_192600331.1">
    <property type="nucleotide sequence ID" value="NZ_JADBEL010000034.1"/>
</dbReference>
<dbReference type="SUPFAM" id="SSF82784">
    <property type="entry name" value="OsmC-like"/>
    <property type="match status" value="1"/>
</dbReference>